<dbReference type="InterPro" id="IPR050767">
    <property type="entry name" value="Sel1_AlgK"/>
</dbReference>
<evidence type="ECO:0000256" key="2">
    <source>
        <dbReference type="SAM" id="SignalP"/>
    </source>
</evidence>
<accession>A0A1H8Z3T7</accession>
<dbReference type="SUPFAM" id="SSF81901">
    <property type="entry name" value="HCP-like"/>
    <property type="match status" value="1"/>
</dbReference>
<feature type="region of interest" description="Disordered" evidence="1">
    <location>
        <begin position="43"/>
        <end position="64"/>
    </location>
</feature>
<proteinExistence type="predicted"/>
<keyword evidence="2" id="KW-0732">Signal</keyword>
<sequence>MNRRPRAFACLLLSACSVAAGTGRALAQSSLSDEIGNRIKQELSRPAPKPAVPSRALPSAAPVAADTPERIRVNHPRLPSPVDRERIDQRIDQGMQAAGADRALPDRAFGAFQRGYFLTAFSLALEKAKNGDAPSETLLGVLLSRGLGVKQDYKEAAGWLQLASDKGDHSAMYMLGEMYLAGQGVSKDPAKAADLIQKAADTGDPVALRELAFLLLQGEGRDKNPMLAAAYLRRAADAADTDAQFALAGMYMDGVGVAQDPSQAVRWFSEAARRGHVGAQVEYGIMLFNGTGAARDEAAGARWLMQAAAADNPVAQIRVARLLADGVGMKQNSFEAARWYLLARQRGLHDDYMDNFVLRLDKDTRQKAVEAVAHWTGGSVVDVAKTQNGNNPAQQSSAPVDKKSN</sequence>
<feature type="signal peptide" evidence="2">
    <location>
        <begin position="1"/>
        <end position="20"/>
    </location>
</feature>
<dbReference type="STRING" id="1855383.SAMN05216548_10131"/>
<dbReference type="RefSeq" id="WP_092494575.1">
    <property type="nucleotide sequence ID" value="NZ_FOFG01000001.1"/>
</dbReference>
<dbReference type="InterPro" id="IPR011990">
    <property type="entry name" value="TPR-like_helical_dom_sf"/>
</dbReference>
<feature type="region of interest" description="Disordered" evidence="1">
    <location>
        <begin position="383"/>
        <end position="405"/>
    </location>
</feature>
<feature type="compositionally biased region" description="Polar residues" evidence="1">
    <location>
        <begin position="385"/>
        <end position="398"/>
    </location>
</feature>
<dbReference type="SMART" id="SM00671">
    <property type="entry name" value="SEL1"/>
    <property type="match status" value="6"/>
</dbReference>
<evidence type="ECO:0000313" key="4">
    <source>
        <dbReference type="Proteomes" id="UP000199647"/>
    </source>
</evidence>
<evidence type="ECO:0000256" key="1">
    <source>
        <dbReference type="SAM" id="MobiDB-lite"/>
    </source>
</evidence>
<dbReference type="Proteomes" id="UP000199647">
    <property type="component" value="Unassembled WGS sequence"/>
</dbReference>
<organism evidence="3 4">
    <name type="scientific">Faunimonas pinastri</name>
    <dbReference type="NCBI Taxonomy" id="1855383"/>
    <lineage>
        <taxon>Bacteria</taxon>
        <taxon>Pseudomonadati</taxon>
        <taxon>Pseudomonadota</taxon>
        <taxon>Alphaproteobacteria</taxon>
        <taxon>Hyphomicrobiales</taxon>
        <taxon>Afifellaceae</taxon>
        <taxon>Faunimonas</taxon>
    </lineage>
</organism>
<reference evidence="3 4" key="1">
    <citation type="submission" date="2016-10" db="EMBL/GenBank/DDBJ databases">
        <authorList>
            <person name="de Groot N.N."/>
        </authorList>
    </citation>
    <scope>NUCLEOTIDE SEQUENCE [LARGE SCALE GENOMIC DNA]</scope>
    <source>
        <strain evidence="3 4">A52C2</strain>
    </source>
</reference>
<evidence type="ECO:0008006" key="5">
    <source>
        <dbReference type="Google" id="ProtNLM"/>
    </source>
</evidence>
<dbReference type="PANTHER" id="PTHR11102:SF160">
    <property type="entry name" value="ERAD-ASSOCIATED E3 UBIQUITIN-PROTEIN LIGASE COMPONENT HRD3"/>
    <property type="match status" value="1"/>
</dbReference>
<evidence type="ECO:0000313" key="3">
    <source>
        <dbReference type="EMBL" id="SEP59104.1"/>
    </source>
</evidence>
<feature type="chain" id="PRO_5011446156" description="Sel1 repeat family protein" evidence="2">
    <location>
        <begin position="21"/>
        <end position="405"/>
    </location>
</feature>
<dbReference type="Pfam" id="PF08238">
    <property type="entry name" value="Sel1"/>
    <property type="match status" value="6"/>
</dbReference>
<dbReference type="InterPro" id="IPR006597">
    <property type="entry name" value="Sel1-like"/>
</dbReference>
<gene>
    <name evidence="3" type="ORF">SAMN05216548_10131</name>
</gene>
<dbReference type="EMBL" id="FOFG01000001">
    <property type="protein sequence ID" value="SEP59104.1"/>
    <property type="molecule type" value="Genomic_DNA"/>
</dbReference>
<dbReference type="OrthoDB" id="9816559at2"/>
<keyword evidence="4" id="KW-1185">Reference proteome</keyword>
<protein>
    <recommendedName>
        <fullName evidence="5">Sel1 repeat family protein</fullName>
    </recommendedName>
</protein>
<dbReference type="Gene3D" id="1.25.40.10">
    <property type="entry name" value="Tetratricopeptide repeat domain"/>
    <property type="match status" value="1"/>
</dbReference>
<dbReference type="PANTHER" id="PTHR11102">
    <property type="entry name" value="SEL-1-LIKE PROTEIN"/>
    <property type="match status" value="1"/>
</dbReference>
<name>A0A1H8Z3T7_9HYPH</name>
<dbReference type="AlphaFoldDB" id="A0A1H8Z3T7"/>